<dbReference type="CDD" id="cd00882">
    <property type="entry name" value="Ras_like_GTPase"/>
    <property type="match status" value="1"/>
</dbReference>
<organism evidence="7 8">
    <name type="scientific">Microcystis aeruginosa EAWAG127a</name>
    <dbReference type="NCBI Taxonomy" id="2529855"/>
    <lineage>
        <taxon>Bacteria</taxon>
        <taxon>Bacillati</taxon>
        <taxon>Cyanobacteriota</taxon>
        <taxon>Cyanophyceae</taxon>
        <taxon>Oscillatoriophycideae</taxon>
        <taxon>Chroococcales</taxon>
        <taxon>Microcystaceae</taxon>
        <taxon>Microcystis</taxon>
    </lineage>
</organism>
<evidence type="ECO:0000256" key="5">
    <source>
        <dbReference type="ARBA" id="ARBA00023136"/>
    </source>
</evidence>
<name>A0A5J5LSD9_MICAE</name>
<evidence type="ECO:0000256" key="4">
    <source>
        <dbReference type="ARBA" id="ARBA00023134"/>
    </source>
</evidence>
<dbReference type="Proteomes" id="UP000325636">
    <property type="component" value="Unassembled WGS sequence"/>
</dbReference>
<sequence>MDWKSASSYYETRLSDVLNIQHFAVDLAKLPQAEVPSQLTEILLQEAIPANRQLERLRKREFRIAVVGLEKAGKSTFINAWLECDLLPAKGGRCTFTTTQIYSVKSESEQRLEVQTRSEEQFIHLFKELETVGAKEDLKTIRQNEITLQQVRREGNLVIPFTRLEDIREQLKKYVADEKYAHAVLEARLYTNKLAQAEGIVFYDVPGSDSGLAKHVDEAQQMLSDCDAVIVIQRFRSIREAELEIIKFTEQGDKNVTIADKLFVFLSHIDSLGSPEALKTHITEASQDWSKRANLPVNRIVSGSAGAYLILNNLAEEHTQLEIGKASNIQDKLKTLTGLIDDEMLRTQATGIPKIKQKIFNYINTERVAILKKRCEASIDKIVSTSEDIHHFVSQRFPENPEEAQRFEEERRRIDFSEWWHRKWEQIKADLQNFYETSAINKPLEKVNNESSSSIEKFKERYGQLLASEMAKLRQETLRKKEIIFDANSFPDFDKAKANYAWRDDLYGDVRKFLDALARQLAAELKDEALKLVDYMSSLLWGSSQVKERLIGYSEQEFLTRLENSLSVLFLRFARPVAEALIRGPVNSDTRSQIVKSLGADVELIDNYYQGDEPAFRVLKKYVKYGSDLLFDPNLRQQVLGVTEIAKNVIGMTVDTVGVNWIDLADQLTPPREVVTFEVTNDINAFEEYLRHGIFEAAGFESYCIQELRGLVDIFREKEGTWAGVAQNEWYKENPQLVAELPANLKSQEFNLEVSERLRQLAIALKRNSSSQ</sequence>
<dbReference type="InterPro" id="IPR045063">
    <property type="entry name" value="Dynamin_N"/>
</dbReference>
<dbReference type="SUPFAM" id="SSF52540">
    <property type="entry name" value="P-loop containing nucleoside triphosphate hydrolases"/>
    <property type="match status" value="1"/>
</dbReference>
<dbReference type="EMBL" id="SRLN01000012">
    <property type="protein sequence ID" value="KAB0240597.1"/>
    <property type="molecule type" value="Genomic_DNA"/>
</dbReference>
<dbReference type="GO" id="GO:0003924">
    <property type="term" value="F:GTPase activity"/>
    <property type="evidence" value="ECO:0007669"/>
    <property type="project" value="InterPro"/>
</dbReference>
<evidence type="ECO:0000313" key="8">
    <source>
        <dbReference type="Proteomes" id="UP000325636"/>
    </source>
</evidence>
<dbReference type="Gene3D" id="3.40.50.300">
    <property type="entry name" value="P-loop containing nucleotide triphosphate hydrolases"/>
    <property type="match status" value="1"/>
</dbReference>
<gene>
    <name evidence="7" type="ORF">EZJ55_08410</name>
</gene>
<dbReference type="PANTHER" id="PTHR10465:SF0">
    <property type="entry name" value="SARCALUMENIN"/>
    <property type="match status" value="1"/>
</dbReference>
<dbReference type="GO" id="GO:0005525">
    <property type="term" value="F:GTP binding"/>
    <property type="evidence" value="ECO:0007669"/>
    <property type="project" value="UniProtKB-KW"/>
</dbReference>
<evidence type="ECO:0000259" key="6">
    <source>
        <dbReference type="Pfam" id="PF00350"/>
    </source>
</evidence>
<evidence type="ECO:0000256" key="3">
    <source>
        <dbReference type="ARBA" id="ARBA00022801"/>
    </source>
</evidence>
<keyword evidence="3" id="KW-0378">Hydrolase</keyword>
<dbReference type="AlphaFoldDB" id="A0A5J5LSD9"/>
<dbReference type="InterPro" id="IPR027094">
    <property type="entry name" value="Mitofusin_fam"/>
</dbReference>
<evidence type="ECO:0000256" key="1">
    <source>
        <dbReference type="ARBA" id="ARBA00004370"/>
    </source>
</evidence>
<keyword evidence="4" id="KW-0342">GTP-binding</keyword>
<dbReference type="PANTHER" id="PTHR10465">
    <property type="entry name" value="TRANSMEMBRANE GTPASE FZO1"/>
    <property type="match status" value="1"/>
</dbReference>
<dbReference type="Pfam" id="PF00350">
    <property type="entry name" value="Dynamin_N"/>
    <property type="match status" value="1"/>
</dbReference>
<dbReference type="InterPro" id="IPR027417">
    <property type="entry name" value="P-loop_NTPase"/>
</dbReference>
<keyword evidence="2" id="KW-0547">Nucleotide-binding</keyword>
<accession>A0A5J5LSD9</accession>
<evidence type="ECO:0000256" key="2">
    <source>
        <dbReference type="ARBA" id="ARBA00022741"/>
    </source>
</evidence>
<proteinExistence type="predicted"/>
<evidence type="ECO:0000313" key="7">
    <source>
        <dbReference type="EMBL" id="KAB0240597.1"/>
    </source>
</evidence>
<protein>
    <submittedName>
        <fullName evidence="7">Dynamin family protein</fullName>
    </submittedName>
</protein>
<feature type="domain" description="Dynamin N-terminal" evidence="6">
    <location>
        <begin position="64"/>
        <end position="255"/>
    </location>
</feature>
<comment type="caution">
    <text evidence="7">The sequence shown here is derived from an EMBL/GenBank/DDBJ whole genome shotgun (WGS) entry which is preliminary data.</text>
</comment>
<dbReference type="RefSeq" id="WP_150976046.1">
    <property type="nucleotide sequence ID" value="NZ_SRLN01000012.1"/>
</dbReference>
<comment type="subcellular location">
    <subcellularLocation>
        <location evidence="1">Membrane</location>
    </subcellularLocation>
</comment>
<dbReference type="GO" id="GO:0016020">
    <property type="term" value="C:membrane"/>
    <property type="evidence" value="ECO:0007669"/>
    <property type="project" value="UniProtKB-SubCell"/>
</dbReference>
<keyword evidence="5" id="KW-0472">Membrane</keyword>
<reference evidence="8" key="1">
    <citation type="submission" date="2019-04" db="EMBL/GenBank/DDBJ databases">
        <title>Microviridin 1777: A Toxic Chymotrypsin Inhibitor Discovered by a Metabologenomic Approach.</title>
        <authorList>
            <person name="Sieber S."/>
            <person name="Grendelmeier S.M."/>
            <person name="Harris L.A."/>
            <person name="Mitchell D.A."/>
            <person name="Gademann K."/>
        </authorList>
    </citation>
    <scope>NUCLEOTIDE SEQUENCE [LARGE SCALE GENOMIC DNA]</scope>
    <source>
        <strain evidence="8">EAWAG127a</strain>
    </source>
</reference>